<sequence>MSSCQLLLTYGYNTPMHLEQYLMILTTPHYLLHFQHFNSLSAALGKKTKHLFYANIMNAYISKARSPLYKLHCNLYFSTWKNSLFRVNVYKKNCEKMVIGN</sequence>
<dbReference type="EMBL" id="JAHUTJ010036356">
    <property type="protein sequence ID" value="MED6278811.1"/>
    <property type="molecule type" value="Genomic_DNA"/>
</dbReference>
<evidence type="ECO:0000313" key="1">
    <source>
        <dbReference type="EMBL" id="MED6278811.1"/>
    </source>
</evidence>
<proteinExistence type="predicted"/>
<gene>
    <name evidence="1" type="ORF">CHARACLAT_027761</name>
</gene>
<keyword evidence="2" id="KW-1185">Reference proteome</keyword>
<comment type="caution">
    <text evidence="1">The sequence shown here is derived from an EMBL/GenBank/DDBJ whole genome shotgun (WGS) entry which is preliminary data.</text>
</comment>
<accession>A0ABU7DUS1</accession>
<reference evidence="1 2" key="1">
    <citation type="submission" date="2021-06" db="EMBL/GenBank/DDBJ databases">
        <authorList>
            <person name="Palmer J.M."/>
        </authorList>
    </citation>
    <scope>NUCLEOTIDE SEQUENCE [LARGE SCALE GENOMIC DNA]</scope>
    <source>
        <strain evidence="1 2">CL_MEX2019</strain>
        <tissue evidence="1">Muscle</tissue>
    </source>
</reference>
<protein>
    <submittedName>
        <fullName evidence="1">Uncharacterized protein</fullName>
    </submittedName>
</protein>
<dbReference type="Proteomes" id="UP001352852">
    <property type="component" value="Unassembled WGS sequence"/>
</dbReference>
<organism evidence="1 2">
    <name type="scientific">Characodon lateralis</name>
    <dbReference type="NCBI Taxonomy" id="208331"/>
    <lineage>
        <taxon>Eukaryota</taxon>
        <taxon>Metazoa</taxon>
        <taxon>Chordata</taxon>
        <taxon>Craniata</taxon>
        <taxon>Vertebrata</taxon>
        <taxon>Euteleostomi</taxon>
        <taxon>Actinopterygii</taxon>
        <taxon>Neopterygii</taxon>
        <taxon>Teleostei</taxon>
        <taxon>Neoteleostei</taxon>
        <taxon>Acanthomorphata</taxon>
        <taxon>Ovalentaria</taxon>
        <taxon>Atherinomorphae</taxon>
        <taxon>Cyprinodontiformes</taxon>
        <taxon>Goodeidae</taxon>
        <taxon>Characodon</taxon>
    </lineage>
</organism>
<name>A0ABU7DUS1_9TELE</name>
<evidence type="ECO:0000313" key="2">
    <source>
        <dbReference type="Proteomes" id="UP001352852"/>
    </source>
</evidence>